<proteinExistence type="inferred from homology"/>
<evidence type="ECO:0000256" key="5">
    <source>
        <dbReference type="ARBA" id="ARBA00022989"/>
    </source>
</evidence>
<keyword evidence="8" id="KW-0472">Membrane</keyword>
<comment type="subcellular location">
    <subcellularLocation>
        <location evidence="9">Golgi apparatus</location>
        <location evidence="9">trans-Golgi network membrane</location>
        <topology evidence="9">Single-pass type IV membrane protein</topology>
    </subcellularLocation>
</comment>
<keyword evidence="7" id="KW-0175">Coiled coil</keyword>
<dbReference type="GO" id="GO:0005829">
    <property type="term" value="C:cytosol"/>
    <property type="evidence" value="ECO:0007669"/>
    <property type="project" value="GOC"/>
</dbReference>
<dbReference type="Gene3D" id="1.20.58.90">
    <property type="match status" value="1"/>
</dbReference>
<dbReference type="EMBL" id="CH991544">
    <property type="protein sequence ID" value="EDQ91699.1"/>
    <property type="molecule type" value="Genomic_DNA"/>
</dbReference>
<dbReference type="SMART" id="SM00397">
    <property type="entry name" value="t_SNARE"/>
    <property type="match status" value="1"/>
</dbReference>
<dbReference type="Pfam" id="PF09177">
    <property type="entry name" value="STX6_10_61_N"/>
    <property type="match status" value="1"/>
</dbReference>
<dbReference type="GO" id="GO:0005484">
    <property type="term" value="F:SNAP receptor activity"/>
    <property type="evidence" value="ECO:0000318"/>
    <property type="project" value="GO_Central"/>
</dbReference>
<organism evidence="11 12">
    <name type="scientific">Monosiga brevicollis</name>
    <name type="common">Choanoflagellate</name>
    <dbReference type="NCBI Taxonomy" id="81824"/>
    <lineage>
        <taxon>Eukaryota</taxon>
        <taxon>Choanoflagellata</taxon>
        <taxon>Craspedida</taxon>
        <taxon>Salpingoecidae</taxon>
        <taxon>Monosiga</taxon>
    </lineage>
</organism>
<dbReference type="InterPro" id="IPR010989">
    <property type="entry name" value="SNARE"/>
</dbReference>
<comment type="similarity">
    <text evidence="1">Belongs to the syntaxin family.</text>
</comment>
<dbReference type="FunFam" id="1.20.5.110:FF:000006">
    <property type="entry name" value="Syntaxin 6"/>
    <property type="match status" value="1"/>
</dbReference>
<evidence type="ECO:0000256" key="3">
    <source>
        <dbReference type="ARBA" id="ARBA00022692"/>
    </source>
</evidence>
<evidence type="ECO:0000259" key="10">
    <source>
        <dbReference type="PROSITE" id="PS50192"/>
    </source>
</evidence>
<dbReference type="InParanoid" id="A9US12"/>
<dbReference type="InterPro" id="IPR000727">
    <property type="entry name" value="T_SNARE_dom"/>
</dbReference>
<dbReference type="PROSITE" id="PS50192">
    <property type="entry name" value="T_SNARE"/>
    <property type="match status" value="1"/>
</dbReference>
<evidence type="ECO:0000256" key="1">
    <source>
        <dbReference type="ARBA" id="ARBA00009063"/>
    </source>
</evidence>
<dbReference type="GO" id="GO:0006886">
    <property type="term" value="P:intracellular protein transport"/>
    <property type="evidence" value="ECO:0000318"/>
    <property type="project" value="GO_Central"/>
</dbReference>
<dbReference type="GO" id="GO:0031201">
    <property type="term" value="C:SNARE complex"/>
    <property type="evidence" value="ECO:0000318"/>
    <property type="project" value="GO_Central"/>
</dbReference>
<dbReference type="AlphaFoldDB" id="A9US12"/>
<protein>
    <recommendedName>
        <fullName evidence="10">t-SNARE coiled-coil homology domain-containing protein</fullName>
    </recommendedName>
</protein>
<dbReference type="InterPro" id="IPR015260">
    <property type="entry name" value="Syntaxin-6/10/61_N"/>
</dbReference>
<dbReference type="SUPFAM" id="SSF47661">
    <property type="entry name" value="t-snare proteins"/>
    <property type="match status" value="1"/>
</dbReference>
<keyword evidence="5" id="KW-1133">Transmembrane helix</keyword>
<keyword evidence="6" id="KW-0333">Golgi apparatus</keyword>
<dbReference type="SUPFAM" id="SSF58038">
    <property type="entry name" value="SNARE fusion complex"/>
    <property type="match status" value="1"/>
</dbReference>
<evidence type="ECO:0000256" key="9">
    <source>
        <dbReference type="ARBA" id="ARBA00037801"/>
    </source>
</evidence>
<dbReference type="GeneID" id="5888774"/>
<dbReference type="STRING" id="81824.A9US12"/>
<evidence type="ECO:0000256" key="7">
    <source>
        <dbReference type="ARBA" id="ARBA00023054"/>
    </source>
</evidence>
<dbReference type="GO" id="GO:0000149">
    <property type="term" value="F:SNARE binding"/>
    <property type="evidence" value="ECO:0000318"/>
    <property type="project" value="GO_Central"/>
</dbReference>
<dbReference type="GO" id="GO:0005794">
    <property type="term" value="C:Golgi apparatus"/>
    <property type="evidence" value="ECO:0007669"/>
    <property type="project" value="UniProtKB-SubCell"/>
</dbReference>
<dbReference type="OMA" id="MTHTESR"/>
<dbReference type="Gene3D" id="1.20.5.110">
    <property type="match status" value="1"/>
</dbReference>
<dbReference type="CDD" id="cd21443">
    <property type="entry name" value="SNARE_NTD_STX6_STX10"/>
    <property type="match status" value="1"/>
</dbReference>
<gene>
    <name evidence="11" type="ORF">MONBRDRAFT_22769</name>
</gene>
<dbReference type="GO" id="GO:0042147">
    <property type="term" value="P:retrograde transport, endosome to Golgi"/>
    <property type="evidence" value="ECO:0000318"/>
    <property type="project" value="GO_Central"/>
</dbReference>
<evidence type="ECO:0000313" key="12">
    <source>
        <dbReference type="Proteomes" id="UP000001357"/>
    </source>
</evidence>
<accession>A9US12</accession>
<keyword evidence="3" id="KW-0812">Transmembrane</keyword>
<evidence type="ECO:0000256" key="4">
    <source>
        <dbReference type="ARBA" id="ARBA00022927"/>
    </source>
</evidence>
<dbReference type="GO" id="GO:0012505">
    <property type="term" value="C:endomembrane system"/>
    <property type="evidence" value="ECO:0000318"/>
    <property type="project" value="GO_Central"/>
</dbReference>
<reference evidence="11 12" key="1">
    <citation type="journal article" date="2008" name="Nature">
        <title>The genome of the choanoflagellate Monosiga brevicollis and the origin of metazoans.</title>
        <authorList>
            <consortium name="JGI Sequencing"/>
            <person name="King N."/>
            <person name="Westbrook M.J."/>
            <person name="Young S.L."/>
            <person name="Kuo A."/>
            <person name="Abedin M."/>
            <person name="Chapman J."/>
            <person name="Fairclough S."/>
            <person name="Hellsten U."/>
            <person name="Isogai Y."/>
            <person name="Letunic I."/>
            <person name="Marr M."/>
            <person name="Pincus D."/>
            <person name="Putnam N."/>
            <person name="Rokas A."/>
            <person name="Wright K.J."/>
            <person name="Zuzow R."/>
            <person name="Dirks W."/>
            <person name="Good M."/>
            <person name="Goodstein D."/>
            <person name="Lemons D."/>
            <person name="Li W."/>
            <person name="Lyons J.B."/>
            <person name="Morris A."/>
            <person name="Nichols S."/>
            <person name="Richter D.J."/>
            <person name="Salamov A."/>
            <person name="Bork P."/>
            <person name="Lim W.A."/>
            <person name="Manning G."/>
            <person name="Miller W.T."/>
            <person name="McGinnis W."/>
            <person name="Shapiro H."/>
            <person name="Tjian R."/>
            <person name="Grigoriev I.V."/>
            <person name="Rokhsar D."/>
        </authorList>
    </citation>
    <scope>NUCLEOTIDE SEQUENCE [LARGE SCALE GENOMIC DNA]</scope>
    <source>
        <strain evidence="12">MX1 / ATCC 50154</strain>
    </source>
</reference>
<evidence type="ECO:0000256" key="8">
    <source>
        <dbReference type="ARBA" id="ARBA00023136"/>
    </source>
</evidence>
<dbReference type="FunCoup" id="A9US12">
    <property type="interactions" value="1297"/>
</dbReference>
<name>A9US12_MONBE</name>
<sequence length="291" mass="33132">MKKARALYQRWQQLFGDRSTDSEELEWTTKELRTSLKGIDWDLEDLAETVVIAEKEPEKFKLSHTELAARRQFIERSRRDVQEMVDGTNPAKIKAKRDASDKANLMGGSKYNRYEKLEREIQEDNQNFIDDQHQTQGMIMREQDTQLQEVGQTIGVLRQMGQMIGDELEDQNELLEDLDTEMTTTGDRLTNVLRKLDRTLSITKASPQIFVSNNIMSAQPPSGYPQYANDPSGNPPYVLHNGQYYYAQPQQQPGQPQHAQHHHGDATKGSGGFCAGLFTALAVCCCCDIIF</sequence>
<dbReference type="FunFam" id="1.20.58.90:FF:000004">
    <property type="entry name" value="Syntaxin 10"/>
    <property type="match status" value="1"/>
</dbReference>
<keyword evidence="2" id="KW-0813">Transport</keyword>
<dbReference type="eggNOG" id="KOG3202">
    <property type="taxonomic scope" value="Eukaryota"/>
</dbReference>
<dbReference type="RefSeq" id="XP_001742985.1">
    <property type="nucleotide sequence ID" value="XM_001742933.1"/>
</dbReference>
<dbReference type="CDD" id="cd15851">
    <property type="entry name" value="SNARE_Syntaxin6"/>
    <property type="match status" value="1"/>
</dbReference>
<evidence type="ECO:0000313" key="11">
    <source>
        <dbReference type="EMBL" id="EDQ91699.1"/>
    </source>
</evidence>
<dbReference type="Proteomes" id="UP000001357">
    <property type="component" value="Unassembled WGS sequence"/>
</dbReference>
<evidence type="ECO:0000256" key="6">
    <source>
        <dbReference type="ARBA" id="ARBA00023034"/>
    </source>
</evidence>
<keyword evidence="4" id="KW-0653">Protein transport</keyword>
<dbReference type="GO" id="GO:0048193">
    <property type="term" value="P:Golgi vesicle transport"/>
    <property type="evidence" value="ECO:0007669"/>
    <property type="project" value="InterPro"/>
</dbReference>
<dbReference type="KEGG" id="mbr:MONBRDRAFT_22769"/>
<feature type="domain" description="T-SNARE coiled-coil homology" evidence="10">
    <location>
        <begin position="137"/>
        <end position="199"/>
    </location>
</feature>
<keyword evidence="12" id="KW-1185">Reference proteome</keyword>
<dbReference type="GO" id="GO:0048278">
    <property type="term" value="P:vesicle docking"/>
    <property type="evidence" value="ECO:0000318"/>
    <property type="project" value="GO_Central"/>
</dbReference>
<evidence type="ECO:0000256" key="2">
    <source>
        <dbReference type="ARBA" id="ARBA00022448"/>
    </source>
</evidence>
<dbReference type="GO" id="GO:0006906">
    <property type="term" value="P:vesicle fusion"/>
    <property type="evidence" value="ECO:0000318"/>
    <property type="project" value="GO_Central"/>
</dbReference>